<name>A0A814PQX5_9BILA</name>
<reference evidence="2" key="1">
    <citation type="submission" date="2021-02" db="EMBL/GenBank/DDBJ databases">
        <authorList>
            <person name="Nowell W R."/>
        </authorList>
    </citation>
    <scope>NUCLEOTIDE SEQUENCE</scope>
</reference>
<evidence type="ECO:0000313" key="4">
    <source>
        <dbReference type="EMBL" id="CAF3873717.1"/>
    </source>
</evidence>
<accession>A0A814PQX5</accession>
<proteinExistence type="predicted"/>
<feature type="compositionally biased region" description="Basic and acidic residues" evidence="1">
    <location>
        <begin position="45"/>
        <end position="59"/>
    </location>
</feature>
<feature type="non-terminal residue" evidence="2">
    <location>
        <position position="1"/>
    </location>
</feature>
<gene>
    <name evidence="2" type="ORF">GPM918_LOCUS19147</name>
    <name evidence="3" type="ORF">OVA965_LOCUS20080</name>
    <name evidence="4" type="ORF">SRO942_LOCUS19144</name>
    <name evidence="5" type="ORF">TMI583_LOCUS20349</name>
</gene>
<evidence type="ECO:0000313" key="2">
    <source>
        <dbReference type="EMBL" id="CAF1109224.1"/>
    </source>
</evidence>
<evidence type="ECO:0000256" key="1">
    <source>
        <dbReference type="SAM" id="MobiDB-lite"/>
    </source>
</evidence>
<dbReference type="Proteomes" id="UP000682733">
    <property type="component" value="Unassembled WGS sequence"/>
</dbReference>
<dbReference type="EMBL" id="CAJOBA010016369">
    <property type="protein sequence ID" value="CAF3891292.1"/>
    <property type="molecule type" value="Genomic_DNA"/>
</dbReference>
<dbReference type="EMBL" id="CAJNOQ010005720">
    <property type="protein sequence ID" value="CAF1109224.1"/>
    <property type="molecule type" value="Genomic_DNA"/>
</dbReference>
<evidence type="ECO:0000313" key="5">
    <source>
        <dbReference type="EMBL" id="CAF3891292.1"/>
    </source>
</evidence>
<dbReference type="AlphaFoldDB" id="A0A814PQX5"/>
<keyword evidence="6" id="KW-1185">Reference proteome</keyword>
<feature type="region of interest" description="Disordered" evidence="1">
    <location>
        <begin position="38"/>
        <end position="59"/>
    </location>
</feature>
<evidence type="ECO:0000313" key="6">
    <source>
        <dbReference type="Proteomes" id="UP000663829"/>
    </source>
</evidence>
<comment type="caution">
    <text evidence="2">The sequence shown here is derived from an EMBL/GenBank/DDBJ whole genome shotgun (WGS) entry which is preliminary data.</text>
</comment>
<dbReference type="Proteomes" id="UP000681722">
    <property type="component" value="Unassembled WGS sequence"/>
</dbReference>
<organism evidence="2 6">
    <name type="scientific">Didymodactylos carnosus</name>
    <dbReference type="NCBI Taxonomy" id="1234261"/>
    <lineage>
        <taxon>Eukaryota</taxon>
        <taxon>Metazoa</taxon>
        <taxon>Spiralia</taxon>
        <taxon>Gnathifera</taxon>
        <taxon>Rotifera</taxon>
        <taxon>Eurotatoria</taxon>
        <taxon>Bdelloidea</taxon>
        <taxon>Philodinida</taxon>
        <taxon>Philodinidae</taxon>
        <taxon>Didymodactylos</taxon>
    </lineage>
</organism>
<sequence>YVIDNIVAIKDRTQFLFRWESSQTSMVKCRKSNVDNVKGRHHEIQRKEADDEKIKLEHE</sequence>
<dbReference type="EMBL" id="CAJNOK010010560">
    <property type="protein sequence ID" value="CAF1118904.1"/>
    <property type="molecule type" value="Genomic_DNA"/>
</dbReference>
<dbReference type="Proteomes" id="UP000677228">
    <property type="component" value="Unassembled WGS sequence"/>
</dbReference>
<protein>
    <submittedName>
        <fullName evidence="2">Uncharacterized protein</fullName>
    </submittedName>
</protein>
<dbReference type="Proteomes" id="UP000663829">
    <property type="component" value="Unassembled WGS sequence"/>
</dbReference>
<evidence type="ECO:0000313" key="3">
    <source>
        <dbReference type="EMBL" id="CAF1118904.1"/>
    </source>
</evidence>
<dbReference type="EMBL" id="CAJOBC010005720">
    <property type="protein sequence ID" value="CAF3873717.1"/>
    <property type="molecule type" value="Genomic_DNA"/>
</dbReference>